<organism evidence="1">
    <name type="scientific">uncultured Caudovirales phage</name>
    <dbReference type="NCBI Taxonomy" id="2100421"/>
    <lineage>
        <taxon>Viruses</taxon>
        <taxon>Duplodnaviria</taxon>
        <taxon>Heunggongvirae</taxon>
        <taxon>Uroviricota</taxon>
        <taxon>Caudoviricetes</taxon>
        <taxon>Peduoviridae</taxon>
        <taxon>Maltschvirus</taxon>
        <taxon>Maltschvirus maltsch</taxon>
    </lineage>
</organism>
<protein>
    <submittedName>
        <fullName evidence="1">Uncharacterized protein</fullName>
    </submittedName>
</protein>
<dbReference type="EMBL" id="LR796546">
    <property type="protein sequence ID" value="CAB4150257.1"/>
    <property type="molecule type" value="Genomic_DNA"/>
</dbReference>
<evidence type="ECO:0000313" key="1">
    <source>
        <dbReference type="EMBL" id="CAB4150257.1"/>
    </source>
</evidence>
<reference evidence="1" key="1">
    <citation type="submission" date="2020-04" db="EMBL/GenBank/DDBJ databases">
        <authorList>
            <person name="Chiriac C."/>
            <person name="Salcher M."/>
            <person name="Ghai R."/>
            <person name="Kavagutti S V."/>
        </authorList>
    </citation>
    <scope>NUCLEOTIDE SEQUENCE</scope>
</reference>
<proteinExistence type="predicted"/>
<sequence>MSFVIPTVTGFSSFYGEAANAYQPLYARSTGERAIGVVLARQSNRAMRASIRALTGVAPGSSEASSYARASAPAGLTDAQGLGGLRTIETFVVQTGNTAASDVTYINAQINDAVFNQAPASYPVDAAGVGGGGKAGV</sequence>
<gene>
    <name evidence="1" type="ORF">UFOVP568_5</name>
</gene>
<name>A0A6J5MWL0_9CAUD</name>
<accession>A0A6J5MWL0</accession>